<keyword evidence="2" id="KW-1133">Transmembrane helix</keyword>
<dbReference type="PANTHER" id="PTHR34280:SF2">
    <property type="entry name" value="OS01G0920100 PROTEIN"/>
    <property type="match status" value="1"/>
</dbReference>
<evidence type="ECO:0000256" key="1">
    <source>
        <dbReference type="SAM" id="MobiDB-lite"/>
    </source>
</evidence>
<name>A0AAN9NVG7_PHACN</name>
<dbReference type="EMBL" id="JAYMYR010000002">
    <property type="protein sequence ID" value="KAK7377698.1"/>
    <property type="molecule type" value="Genomic_DNA"/>
</dbReference>
<feature type="transmembrane region" description="Helical" evidence="2">
    <location>
        <begin position="48"/>
        <end position="70"/>
    </location>
</feature>
<proteinExistence type="predicted"/>
<evidence type="ECO:0000313" key="3">
    <source>
        <dbReference type="EMBL" id="KAK7377698.1"/>
    </source>
</evidence>
<reference evidence="3 4" key="1">
    <citation type="submission" date="2024-01" db="EMBL/GenBank/DDBJ databases">
        <title>The genomes of 5 underutilized Papilionoideae crops provide insights into root nodulation and disease resistanc.</title>
        <authorList>
            <person name="Jiang F."/>
        </authorList>
    </citation>
    <scope>NUCLEOTIDE SEQUENCE [LARGE SCALE GENOMIC DNA]</scope>
    <source>
        <strain evidence="3">JINMINGXINNONG_FW02</strain>
        <tissue evidence="3">Leaves</tissue>
    </source>
</reference>
<comment type="caution">
    <text evidence="3">The sequence shown here is derived from an EMBL/GenBank/DDBJ whole genome shotgun (WGS) entry which is preliminary data.</text>
</comment>
<protein>
    <submittedName>
        <fullName evidence="3">Uncharacterized protein</fullName>
    </submittedName>
</protein>
<keyword evidence="4" id="KW-1185">Reference proteome</keyword>
<evidence type="ECO:0000313" key="4">
    <source>
        <dbReference type="Proteomes" id="UP001374584"/>
    </source>
</evidence>
<keyword evidence="2" id="KW-0472">Membrane</keyword>
<feature type="transmembrane region" description="Helical" evidence="2">
    <location>
        <begin position="18"/>
        <end position="36"/>
    </location>
</feature>
<dbReference type="AlphaFoldDB" id="A0AAN9NVG7"/>
<dbReference type="InterPro" id="IPR038947">
    <property type="entry name" value="At3g27210-like"/>
</dbReference>
<keyword evidence="2" id="KW-0812">Transmembrane</keyword>
<dbReference type="Proteomes" id="UP001374584">
    <property type="component" value="Unassembled WGS sequence"/>
</dbReference>
<dbReference type="PANTHER" id="PTHR34280">
    <property type="entry name" value="OS01G0920100 PROTEIN"/>
    <property type="match status" value="1"/>
</dbReference>
<feature type="region of interest" description="Disordered" evidence="1">
    <location>
        <begin position="216"/>
        <end position="242"/>
    </location>
</feature>
<evidence type="ECO:0000256" key="2">
    <source>
        <dbReference type="SAM" id="Phobius"/>
    </source>
</evidence>
<sequence>MQPLSFEVQSPLPFTHRFFSYWGVLLFFSTHFFSSFPSHSPFLITLKLLHSLLFPTLTLIILHLSSLSHFHSTLLSLSLSLSPSLPLSDTHHELFLYAARSFLLNSEMGSSFSVHRNQQPNMKHLTLSLESKAEDFVIPSSPLKEKPKKGNFVADDAAFKSQWSPSLSTTTFSVTDCGDVDGKDESFFDSKAWLDSDCEDDFYSVKGEFTPSRGSTPVHHIFLNKTPSSEPGSVPEPSPTTQKKKLLELFRESVRENQSEDAENTFDNEMKEGKATTVHDLLPRSAHSTPYVSWGNSGCSSERTMNGDHLSLREKTVKSVQCCLPSLASCRSFSERKRKTSPAIAANGKT</sequence>
<gene>
    <name evidence="3" type="ORF">VNO80_03128</name>
</gene>
<accession>A0AAN9NVG7</accession>
<organism evidence="3 4">
    <name type="scientific">Phaseolus coccineus</name>
    <name type="common">Scarlet runner bean</name>
    <name type="synonym">Phaseolus multiflorus</name>
    <dbReference type="NCBI Taxonomy" id="3886"/>
    <lineage>
        <taxon>Eukaryota</taxon>
        <taxon>Viridiplantae</taxon>
        <taxon>Streptophyta</taxon>
        <taxon>Embryophyta</taxon>
        <taxon>Tracheophyta</taxon>
        <taxon>Spermatophyta</taxon>
        <taxon>Magnoliopsida</taxon>
        <taxon>eudicotyledons</taxon>
        <taxon>Gunneridae</taxon>
        <taxon>Pentapetalae</taxon>
        <taxon>rosids</taxon>
        <taxon>fabids</taxon>
        <taxon>Fabales</taxon>
        <taxon>Fabaceae</taxon>
        <taxon>Papilionoideae</taxon>
        <taxon>50 kb inversion clade</taxon>
        <taxon>NPAAA clade</taxon>
        <taxon>indigoferoid/millettioid clade</taxon>
        <taxon>Phaseoleae</taxon>
        <taxon>Phaseolus</taxon>
    </lineage>
</organism>